<protein>
    <submittedName>
        <fullName evidence="1">Uncharacterized protein</fullName>
    </submittedName>
</protein>
<name>A0A3P6U011_DIBLA</name>
<evidence type="ECO:0000313" key="1">
    <source>
        <dbReference type="EMBL" id="VDK87225.1"/>
    </source>
</evidence>
<dbReference type="Proteomes" id="UP000281553">
    <property type="component" value="Unassembled WGS sequence"/>
</dbReference>
<dbReference type="AlphaFoldDB" id="A0A3P6U011"/>
<keyword evidence="2" id="KW-1185">Reference proteome</keyword>
<proteinExistence type="predicted"/>
<evidence type="ECO:0000313" key="2">
    <source>
        <dbReference type="Proteomes" id="UP000281553"/>
    </source>
</evidence>
<organism evidence="1 2">
    <name type="scientific">Dibothriocephalus latus</name>
    <name type="common">Fish tapeworm</name>
    <name type="synonym">Diphyllobothrium latum</name>
    <dbReference type="NCBI Taxonomy" id="60516"/>
    <lineage>
        <taxon>Eukaryota</taxon>
        <taxon>Metazoa</taxon>
        <taxon>Spiralia</taxon>
        <taxon>Lophotrochozoa</taxon>
        <taxon>Platyhelminthes</taxon>
        <taxon>Cestoda</taxon>
        <taxon>Eucestoda</taxon>
        <taxon>Diphyllobothriidea</taxon>
        <taxon>Diphyllobothriidae</taxon>
        <taxon>Dibothriocephalus</taxon>
    </lineage>
</organism>
<sequence>MSHLVGLFDAPLLFDVTLQHPPSTFTFHLDFRLRSDGNSVRSTVNESAIAVPQGEARFVSVALMVIGWMVDTGVGGPCLACPFASGRKQAEKYIHARSCALSDLRQPRGQMELGTHVNATFLGNDPISAKRIFTVTEATKLQAVPLTPIPTPQSE</sequence>
<accession>A0A3P6U011</accession>
<dbReference type="OrthoDB" id="10526671at2759"/>
<gene>
    <name evidence="1" type="ORF">DILT_LOCUS3988</name>
</gene>
<dbReference type="EMBL" id="UYRU01044624">
    <property type="protein sequence ID" value="VDK87225.1"/>
    <property type="molecule type" value="Genomic_DNA"/>
</dbReference>
<reference evidence="1 2" key="1">
    <citation type="submission" date="2018-11" db="EMBL/GenBank/DDBJ databases">
        <authorList>
            <consortium name="Pathogen Informatics"/>
        </authorList>
    </citation>
    <scope>NUCLEOTIDE SEQUENCE [LARGE SCALE GENOMIC DNA]</scope>
</reference>